<keyword evidence="1" id="KW-0732">Signal</keyword>
<feature type="signal peptide" evidence="1">
    <location>
        <begin position="1"/>
        <end position="21"/>
    </location>
</feature>
<keyword evidence="4" id="KW-1185">Reference proteome</keyword>
<dbReference type="RefSeq" id="WP_160645380.1">
    <property type="nucleotide sequence ID" value="NZ_SIJB01000016.1"/>
</dbReference>
<sequence>MKKKVAATILALSLVIPSAFASTNNEVPIVDRPSNATPGLPPVLVGPTEEELKSKYGITTEQLKKAVESSSESSKMKNSPQGAVPPELLDLVEVEIYPEPKTIKVSIYDLSSTKAEISGTYKKTVTVNFETYVKDVLPNEWRADWGNSASGKNSLRAGALAVKTFGWFHVVDWKKDPDRGAHVTNGTKSQVYIAGSRKTNTNAAVDYVDEMVIGKRDSFAGKLYETGYRANASDNGTLMSQYGSYDMALDGYSYRKIIEHFYRSYDLVVRDQTVWVNSGLID</sequence>
<evidence type="ECO:0000313" key="4">
    <source>
        <dbReference type="Proteomes" id="UP000448943"/>
    </source>
</evidence>
<name>A0A6N9Q282_9BACL</name>
<organism evidence="3 4">
    <name type="scientific">Chengkuizengella marina</name>
    <dbReference type="NCBI Taxonomy" id="2507566"/>
    <lineage>
        <taxon>Bacteria</taxon>
        <taxon>Bacillati</taxon>
        <taxon>Bacillota</taxon>
        <taxon>Bacilli</taxon>
        <taxon>Bacillales</taxon>
        <taxon>Paenibacillaceae</taxon>
        <taxon>Chengkuizengella</taxon>
    </lineage>
</organism>
<feature type="chain" id="PRO_5027037223" description="Sporulation stage II protein D amidase enhancer LytB N-terminal domain-containing protein" evidence="1">
    <location>
        <begin position="22"/>
        <end position="282"/>
    </location>
</feature>
<dbReference type="Proteomes" id="UP000448943">
    <property type="component" value="Unassembled WGS sequence"/>
</dbReference>
<evidence type="ECO:0000259" key="2">
    <source>
        <dbReference type="Pfam" id="PF08486"/>
    </source>
</evidence>
<evidence type="ECO:0000313" key="3">
    <source>
        <dbReference type="EMBL" id="NBI28584.1"/>
    </source>
</evidence>
<gene>
    <name evidence="3" type="ORF">ERL59_06415</name>
</gene>
<dbReference type="Pfam" id="PF08486">
    <property type="entry name" value="SpoIID"/>
    <property type="match status" value="1"/>
</dbReference>
<reference evidence="3 4" key="1">
    <citation type="submission" date="2019-01" db="EMBL/GenBank/DDBJ databases">
        <title>Chengkuizengella sp. nov., isolated from deep-sea sediment of East Pacific Ocean.</title>
        <authorList>
            <person name="Yang J."/>
            <person name="Lai Q."/>
            <person name="Shao Z."/>
        </authorList>
    </citation>
    <scope>NUCLEOTIDE SEQUENCE [LARGE SCALE GENOMIC DNA]</scope>
    <source>
        <strain evidence="3 4">YPA3-1-1</strain>
    </source>
</reference>
<dbReference type="EMBL" id="SIJB01000016">
    <property type="protein sequence ID" value="NBI28584.1"/>
    <property type="molecule type" value="Genomic_DNA"/>
</dbReference>
<evidence type="ECO:0000256" key="1">
    <source>
        <dbReference type="SAM" id="SignalP"/>
    </source>
</evidence>
<dbReference type="InterPro" id="IPR013693">
    <property type="entry name" value="SpoIID/LytB_N"/>
</dbReference>
<dbReference type="AlphaFoldDB" id="A0A6N9Q282"/>
<accession>A0A6N9Q282</accession>
<comment type="caution">
    <text evidence="3">The sequence shown here is derived from an EMBL/GenBank/DDBJ whole genome shotgun (WGS) entry which is preliminary data.</text>
</comment>
<feature type="domain" description="Sporulation stage II protein D amidase enhancer LytB N-terminal" evidence="2">
    <location>
        <begin position="120"/>
        <end position="212"/>
    </location>
</feature>
<protein>
    <recommendedName>
        <fullName evidence="2">Sporulation stage II protein D amidase enhancer LytB N-terminal domain-containing protein</fullName>
    </recommendedName>
</protein>
<proteinExistence type="predicted"/>
<dbReference type="OrthoDB" id="2677885at2"/>